<dbReference type="CDD" id="cd00560">
    <property type="entry name" value="PanC"/>
    <property type="match status" value="1"/>
</dbReference>
<dbReference type="InterPro" id="IPR042176">
    <property type="entry name" value="Pantoate_ligase_C"/>
</dbReference>
<evidence type="ECO:0000256" key="2">
    <source>
        <dbReference type="ARBA" id="ARBA00009256"/>
    </source>
</evidence>
<keyword evidence="8" id="KW-0963">Cytoplasm</keyword>
<dbReference type="Gene3D" id="3.40.50.620">
    <property type="entry name" value="HUPs"/>
    <property type="match status" value="1"/>
</dbReference>
<dbReference type="AlphaFoldDB" id="A0A842HD48"/>
<dbReference type="InterPro" id="IPR014729">
    <property type="entry name" value="Rossmann-like_a/b/a_fold"/>
</dbReference>
<feature type="binding site" evidence="8">
    <location>
        <position position="153"/>
    </location>
    <ligand>
        <name>(R)-pantoate</name>
        <dbReference type="ChEBI" id="CHEBI:15980"/>
    </ligand>
</feature>
<comment type="caution">
    <text evidence="9">The sequence shown here is derived from an EMBL/GenBank/DDBJ whole genome shotgun (WGS) entry which is preliminary data.</text>
</comment>
<feature type="binding site" evidence="8">
    <location>
        <begin position="184"/>
        <end position="187"/>
    </location>
    <ligand>
        <name>ATP</name>
        <dbReference type="ChEBI" id="CHEBI:30616"/>
    </ligand>
</feature>
<evidence type="ECO:0000256" key="7">
    <source>
        <dbReference type="ARBA" id="ARBA00048258"/>
    </source>
</evidence>
<dbReference type="Pfam" id="PF02569">
    <property type="entry name" value="Pantoate_ligase"/>
    <property type="match status" value="1"/>
</dbReference>
<dbReference type="InterPro" id="IPR004821">
    <property type="entry name" value="Cyt_trans-like"/>
</dbReference>
<feature type="binding site" evidence="8">
    <location>
        <begin position="147"/>
        <end position="150"/>
    </location>
    <ligand>
        <name>ATP</name>
        <dbReference type="ChEBI" id="CHEBI:30616"/>
    </ligand>
</feature>
<evidence type="ECO:0000256" key="4">
    <source>
        <dbReference type="ARBA" id="ARBA00022655"/>
    </source>
</evidence>
<dbReference type="Proteomes" id="UP000546464">
    <property type="component" value="Unassembled WGS sequence"/>
</dbReference>
<dbReference type="EC" id="6.3.2.1" evidence="8"/>
<feature type="active site" description="Proton donor" evidence="8">
    <location>
        <position position="37"/>
    </location>
</feature>
<feature type="binding site" evidence="8">
    <location>
        <position position="61"/>
    </location>
    <ligand>
        <name>beta-alanine</name>
        <dbReference type="ChEBI" id="CHEBI:57966"/>
    </ligand>
</feature>
<sequence length="280" mass="31108">MQVIESPQEMQSWAIRMRGKGKLLALVPTMGALHEGHLSLIDAARQRADLTVVSIFVNPTQFGPNEDYGKYPRQLEADIAACEAHGADIVFAPKREEIFPADYSTYVNEEFVSKHLCGLTRPGHFRGVTTVVTILFNLCRPDVAIFGQKDAQQAAILKKMARDLFMPVEIVAAPIVREESGLALSSRNRYLEPSRLAEAAKIQQALKAGQDLVKGGSTSVDRVKAEVTHLLAQSRLIRIIYIEIVDRETMHPVREITPGKSLLAVAVWLEETRLIDNVEL</sequence>
<dbReference type="GO" id="GO:0004592">
    <property type="term" value="F:pantoate-beta-alanine ligase activity"/>
    <property type="evidence" value="ECO:0007669"/>
    <property type="project" value="UniProtKB-UniRule"/>
</dbReference>
<keyword evidence="3 8" id="KW-0436">Ligase</keyword>
<comment type="miscellaneous">
    <text evidence="8">The reaction proceeds by a bi uni uni bi ping pong mechanism.</text>
</comment>
<accession>A0A842HD48</accession>
<dbReference type="PANTHER" id="PTHR21299">
    <property type="entry name" value="CYTIDYLATE KINASE/PANTOATE-BETA-ALANINE LIGASE"/>
    <property type="match status" value="1"/>
</dbReference>
<evidence type="ECO:0000256" key="1">
    <source>
        <dbReference type="ARBA" id="ARBA00004990"/>
    </source>
</evidence>
<dbReference type="RefSeq" id="WP_185675434.1">
    <property type="nucleotide sequence ID" value="NZ_JACHVB010000022.1"/>
</dbReference>
<dbReference type="NCBIfam" id="TIGR00125">
    <property type="entry name" value="cyt_tran_rel"/>
    <property type="match status" value="1"/>
</dbReference>
<reference evidence="9 10" key="1">
    <citation type="submission" date="2020-07" db="EMBL/GenBank/DDBJ databases">
        <authorList>
            <person name="Feng X."/>
        </authorList>
    </citation>
    <scope>NUCLEOTIDE SEQUENCE [LARGE SCALE GENOMIC DNA]</scope>
    <source>
        <strain evidence="9 10">JCM31066</strain>
    </source>
</reference>
<dbReference type="NCBIfam" id="TIGR00018">
    <property type="entry name" value="panC"/>
    <property type="match status" value="1"/>
</dbReference>
<dbReference type="FunFam" id="3.40.50.620:FF:000013">
    <property type="entry name" value="Pantothenate synthetase"/>
    <property type="match status" value="1"/>
</dbReference>
<dbReference type="EMBL" id="JACHVB010000022">
    <property type="protein sequence ID" value="MBC2594445.1"/>
    <property type="molecule type" value="Genomic_DNA"/>
</dbReference>
<dbReference type="GO" id="GO:0015940">
    <property type="term" value="P:pantothenate biosynthetic process"/>
    <property type="evidence" value="ECO:0007669"/>
    <property type="project" value="UniProtKB-UniRule"/>
</dbReference>
<comment type="subcellular location">
    <subcellularLocation>
        <location evidence="8">Cytoplasm</location>
    </subcellularLocation>
</comment>
<comment type="similarity">
    <text evidence="2 8">Belongs to the pantothenate synthetase family.</text>
</comment>
<dbReference type="PANTHER" id="PTHR21299:SF1">
    <property type="entry name" value="PANTOATE--BETA-ALANINE LIGASE"/>
    <property type="match status" value="1"/>
</dbReference>
<keyword evidence="10" id="KW-1185">Reference proteome</keyword>
<feature type="binding site" evidence="8">
    <location>
        <begin position="30"/>
        <end position="37"/>
    </location>
    <ligand>
        <name>ATP</name>
        <dbReference type="ChEBI" id="CHEBI:30616"/>
    </ligand>
</feature>
<dbReference type="UniPathway" id="UPA00028">
    <property type="reaction ID" value="UER00005"/>
</dbReference>
<evidence type="ECO:0000256" key="6">
    <source>
        <dbReference type="ARBA" id="ARBA00022840"/>
    </source>
</evidence>
<evidence type="ECO:0000256" key="3">
    <source>
        <dbReference type="ARBA" id="ARBA00022598"/>
    </source>
</evidence>
<comment type="catalytic activity">
    <reaction evidence="7 8">
        <text>(R)-pantoate + beta-alanine + ATP = (R)-pantothenate + AMP + diphosphate + H(+)</text>
        <dbReference type="Rhea" id="RHEA:10912"/>
        <dbReference type="ChEBI" id="CHEBI:15378"/>
        <dbReference type="ChEBI" id="CHEBI:15980"/>
        <dbReference type="ChEBI" id="CHEBI:29032"/>
        <dbReference type="ChEBI" id="CHEBI:30616"/>
        <dbReference type="ChEBI" id="CHEBI:33019"/>
        <dbReference type="ChEBI" id="CHEBI:57966"/>
        <dbReference type="ChEBI" id="CHEBI:456215"/>
        <dbReference type="EC" id="6.3.2.1"/>
    </reaction>
</comment>
<protein>
    <recommendedName>
        <fullName evidence="8">Pantothenate synthetase</fullName>
        <shortName evidence="8">PS</shortName>
        <ecNumber evidence="8">6.3.2.1</ecNumber>
    </recommendedName>
    <alternativeName>
        <fullName evidence="8">Pantoate--beta-alanine ligase</fullName>
    </alternativeName>
    <alternativeName>
        <fullName evidence="8">Pantoate-activating enzyme</fullName>
    </alternativeName>
</protein>
<feature type="binding site" evidence="8">
    <location>
        <position position="61"/>
    </location>
    <ligand>
        <name>(R)-pantoate</name>
        <dbReference type="ChEBI" id="CHEBI:15980"/>
    </ligand>
</feature>
<organism evidence="9 10">
    <name type="scientific">Ruficoccus amylovorans</name>
    <dbReference type="NCBI Taxonomy" id="1804625"/>
    <lineage>
        <taxon>Bacteria</taxon>
        <taxon>Pseudomonadati</taxon>
        <taxon>Verrucomicrobiota</taxon>
        <taxon>Opitutia</taxon>
        <taxon>Puniceicoccales</taxon>
        <taxon>Cerasicoccaceae</taxon>
        <taxon>Ruficoccus</taxon>
    </lineage>
</organism>
<dbReference type="InterPro" id="IPR003721">
    <property type="entry name" value="Pantoate_ligase"/>
</dbReference>
<keyword evidence="6 8" id="KW-0067">ATP-binding</keyword>
<dbReference type="Gene3D" id="3.30.1300.10">
    <property type="entry name" value="Pantoate-beta-alanine ligase, C-terminal domain"/>
    <property type="match status" value="1"/>
</dbReference>
<keyword evidence="5 8" id="KW-0547">Nucleotide-binding</keyword>
<feature type="binding site" evidence="8">
    <location>
        <position position="176"/>
    </location>
    <ligand>
        <name>ATP</name>
        <dbReference type="ChEBI" id="CHEBI:30616"/>
    </ligand>
</feature>
<dbReference type="GO" id="GO:0005829">
    <property type="term" value="C:cytosol"/>
    <property type="evidence" value="ECO:0007669"/>
    <property type="project" value="TreeGrafter"/>
</dbReference>
<comment type="subunit">
    <text evidence="8">Homodimer.</text>
</comment>
<proteinExistence type="inferred from homology"/>
<evidence type="ECO:0000313" key="10">
    <source>
        <dbReference type="Proteomes" id="UP000546464"/>
    </source>
</evidence>
<name>A0A842HD48_9BACT</name>
<gene>
    <name evidence="8" type="primary">panC</name>
    <name evidence="9" type="ORF">H5P28_09265</name>
</gene>
<dbReference type="SUPFAM" id="SSF52374">
    <property type="entry name" value="Nucleotidylyl transferase"/>
    <property type="match status" value="1"/>
</dbReference>
<comment type="function">
    <text evidence="8">Catalyzes the condensation of pantoate with beta-alanine in an ATP-dependent reaction via a pantoyl-adenylate intermediate.</text>
</comment>
<evidence type="ECO:0000256" key="8">
    <source>
        <dbReference type="HAMAP-Rule" id="MF_00158"/>
    </source>
</evidence>
<dbReference type="GO" id="GO:0005524">
    <property type="term" value="F:ATP binding"/>
    <property type="evidence" value="ECO:0007669"/>
    <property type="project" value="UniProtKB-KW"/>
</dbReference>
<dbReference type="HAMAP" id="MF_00158">
    <property type="entry name" value="PanC"/>
    <property type="match status" value="1"/>
</dbReference>
<evidence type="ECO:0000313" key="9">
    <source>
        <dbReference type="EMBL" id="MBC2594445.1"/>
    </source>
</evidence>
<keyword evidence="4 8" id="KW-0566">Pantothenate biosynthesis</keyword>
<evidence type="ECO:0000256" key="5">
    <source>
        <dbReference type="ARBA" id="ARBA00022741"/>
    </source>
</evidence>
<comment type="pathway">
    <text evidence="1 8">Cofactor biosynthesis; (R)-pantothenate biosynthesis; (R)-pantothenate from (R)-pantoate and beta-alanine: step 1/1.</text>
</comment>